<feature type="compositionally biased region" description="Acidic residues" evidence="1">
    <location>
        <begin position="259"/>
        <end position="282"/>
    </location>
</feature>
<feature type="region of interest" description="Disordered" evidence="1">
    <location>
        <begin position="250"/>
        <end position="301"/>
    </location>
</feature>
<reference evidence="2" key="1">
    <citation type="submission" date="2023-10" db="EMBL/GenBank/DDBJ databases">
        <title>Genome assembly of Pristionchus species.</title>
        <authorList>
            <person name="Yoshida K."/>
            <person name="Sommer R.J."/>
        </authorList>
    </citation>
    <scope>NUCLEOTIDE SEQUENCE</scope>
    <source>
        <strain evidence="2">RS5133</strain>
    </source>
</reference>
<feature type="non-terminal residue" evidence="2">
    <location>
        <position position="301"/>
    </location>
</feature>
<evidence type="ECO:0000256" key="1">
    <source>
        <dbReference type="SAM" id="MobiDB-lite"/>
    </source>
</evidence>
<accession>A0AAV5WG28</accession>
<proteinExistence type="predicted"/>
<organism evidence="2 3">
    <name type="scientific">Pristionchus fissidentatus</name>
    <dbReference type="NCBI Taxonomy" id="1538716"/>
    <lineage>
        <taxon>Eukaryota</taxon>
        <taxon>Metazoa</taxon>
        <taxon>Ecdysozoa</taxon>
        <taxon>Nematoda</taxon>
        <taxon>Chromadorea</taxon>
        <taxon>Rhabditida</taxon>
        <taxon>Rhabditina</taxon>
        <taxon>Diplogasteromorpha</taxon>
        <taxon>Diplogasteroidea</taxon>
        <taxon>Neodiplogasteridae</taxon>
        <taxon>Pristionchus</taxon>
    </lineage>
</organism>
<feature type="compositionally biased region" description="Basic and acidic residues" evidence="1">
    <location>
        <begin position="283"/>
        <end position="301"/>
    </location>
</feature>
<feature type="compositionally biased region" description="Polar residues" evidence="1">
    <location>
        <begin position="140"/>
        <end position="149"/>
    </location>
</feature>
<evidence type="ECO:0000313" key="3">
    <source>
        <dbReference type="Proteomes" id="UP001432322"/>
    </source>
</evidence>
<feature type="region of interest" description="Disordered" evidence="1">
    <location>
        <begin position="104"/>
        <end position="169"/>
    </location>
</feature>
<sequence>MSRCLYEIVSVCKENLQSTLFVTHELTNGSSTPSYQLLHRMNAVLSAIVRTNFGTAAYDDLDILYTSLDRLQPTMIDNSENLALVNFSRSFAVVLQEAVRLQEKRSRRASRRYGSEGTVGEHTETESQYSSSPPPPSPPRETTSAASQYSDGCSKNDNSSSSSVGGCSTMTSVVETGKEMEEEAVMMMTSSDNAVMPKMAERDALVANAVAVVASELSADSQRAEDDDGRIALEKKEVEKEEQAALCEFTTRDAPVADEVTDAVESEDEEEEEYDHEKEEEERERLRKEEEKKEKEKEGEQ</sequence>
<comment type="caution">
    <text evidence="2">The sequence shown here is derived from an EMBL/GenBank/DDBJ whole genome shotgun (WGS) entry which is preliminary data.</text>
</comment>
<dbReference type="Proteomes" id="UP001432322">
    <property type="component" value="Unassembled WGS sequence"/>
</dbReference>
<evidence type="ECO:0000313" key="2">
    <source>
        <dbReference type="EMBL" id="GMT29987.1"/>
    </source>
</evidence>
<gene>
    <name evidence="2" type="ORF">PFISCL1PPCAC_21284</name>
</gene>
<protein>
    <submittedName>
        <fullName evidence="2">Uncharacterized protein</fullName>
    </submittedName>
</protein>
<feature type="compositionally biased region" description="Low complexity" evidence="1">
    <location>
        <begin position="150"/>
        <end position="169"/>
    </location>
</feature>
<dbReference type="AlphaFoldDB" id="A0AAV5WG28"/>
<keyword evidence="3" id="KW-1185">Reference proteome</keyword>
<dbReference type="EMBL" id="BTSY01000005">
    <property type="protein sequence ID" value="GMT29987.1"/>
    <property type="molecule type" value="Genomic_DNA"/>
</dbReference>
<name>A0AAV5WG28_9BILA</name>